<protein>
    <submittedName>
        <fullName evidence="2">Uncharacterized protein</fullName>
    </submittedName>
</protein>
<keyword evidence="3" id="KW-1185">Reference proteome</keyword>
<comment type="caution">
    <text evidence="2">The sequence shown here is derived from an EMBL/GenBank/DDBJ whole genome shotgun (WGS) entry which is preliminary data.</text>
</comment>
<name>A0AAV7I3G4_COTGL</name>
<dbReference type="AlphaFoldDB" id="A0AAV7I3G4"/>
<reference evidence="2 3" key="1">
    <citation type="journal article" date="2021" name="J. Hered.">
        <title>A chromosome-level genome assembly of the parasitoid wasp, Cotesia glomerata (Hymenoptera: Braconidae).</title>
        <authorList>
            <person name="Pinto B.J."/>
            <person name="Weis J.J."/>
            <person name="Gamble T."/>
            <person name="Ode P.J."/>
            <person name="Paul R."/>
            <person name="Zaspel J.M."/>
        </authorList>
    </citation>
    <scope>NUCLEOTIDE SEQUENCE [LARGE SCALE GENOMIC DNA]</scope>
    <source>
        <strain evidence="2">CgM1</strain>
    </source>
</reference>
<feature type="region of interest" description="Disordered" evidence="1">
    <location>
        <begin position="89"/>
        <end position="119"/>
    </location>
</feature>
<sequence>MVYRGLLQTDDPRDAPKLVRITPLRSSRHDASKTSTRTQYSSAINHNSCKKSDGSRGVSAVKMDAKISAPKLRNISEIRESVTSKIVSTQSINSNANSNNKKVNVNSNNNKNLSQSSRLSQSSMLANLKDLERLRSLSLNESERGSNNNTTTKSLLSPLTGTINQSEVSKTTRLLAQKILEASRLDSSTTINRTARNNTILGKNNCKIEKIIAQAPAGLLTPQSSEELEKEIREIRTNYTVVPIQQFQHQHQNLTKSFSLNQNQCQDHLQELDQDQPKAPVRRRREQRQASIDRKEYRTSVHTARPDILDGLIKESDRQLELLKTDLRTESSTTLNSDSETEEKKEDTNPWAGINAPILIQSSSCLPHSSAFG</sequence>
<feature type="region of interest" description="Disordered" evidence="1">
    <location>
        <begin position="330"/>
        <end position="351"/>
    </location>
</feature>
<feature type="region of interest" description="Disordered" evidence="1">
    <location>
        <begin position="138"/>
        <end position="157"/>
    </location>
</feature>
<accession>A0AAV7I3G4</accession>
<feature type="compositionally biased region" description="Polar residues" evidence="1">
    <location>
        <begin position="33"/>
        <end position="47"/>
    </location>
</feature>
<organism evidence="2 3">
    <name type="scientific">Cotesia glomerata</name>
    <name type="common">Lepidopteran parasitic wasp</name>
    <name type="synonym">Apanteles glomeratus</name>
    <dbReference type="NCBI Taxonomy" id="32391"/>
    <lineage>
        <taxon>Eukaryota</taxon>
        <taxon>Metazoa</taxon>
        <taxon>Ecdysozoa</taxon>
        <taxon>Arthropoda</taxon>
        <taxon>Hexapoda</taxon>
        <taxon>Insecta</taxon>
        <taxon>Pterygota</taxon>
        <taxon>Neoptera</taxon>
        <taxon>Endopterygota</taxon>
        <taxon>Hymenoptera</taxon>
        <taxon>Apocrita</taxon>
        <taxon>Ichneumonoidea</taxon>
        <taxon>Braconidae</taxon>
        <taxon>Microgastrinae</taxon>
        <taxon>Cotesia</taxon>
    </lineage>
</organism>
<gene>
    <name evidence="2" type="ORF">KQX54_017857</name>
</gene>
<feature type="region of interest" description="Disordered" evidence="1">
    <location>
        <begin position="23"/>
        <end position="57"/>
    </location>
</feature>
<dbReference type="EMBL" id="JAHXZJ010002609">
    <property type="protein sequence ID" value="KAH0540509.1"/>
    <property type="molecule type" value="Genomic_DNA"/>
</dbReference>
<feature type="region of interest" description="Disordered" evidence="1">
    <location>
        <begin position="271"/>
        <end position="299"/>
    </location>
</feature>
<dbReference type="Proteomes" id="UP000826195">
    <property type="component" value="Unassembled WGS sequence"/>
</dbReference>
<evidence type="ECO:0000313" key="2">
    <source>
        <dbReference type="EMBL" id="KAH0540509.1"/>
    </source>
</evidence>
<feature type="compositionally biased region" description="Low complexity" evidence="1">
    <location>
        <begin position="138"/>
        <end position="149"/>
    </location>
</feature>
<evidence type="ECO:0000256" key="1">
    <source>
        <dbReference type="SAM" id="MobiDB-lite"/>
    </source>
</evidence>
<proteinExistence type="predicted"/>
<evidence type="ECO:0000313" key="3">
    <source>
        <dbReference type="Proteomes" id="UP000826195"/>
    </source>
</evidence>
<feature type="compositionally biased region" description="Basic and acidic residues" evidence="1">
    <location>
        <begin position="287"/>
        <end position="299"/>
    </location>
</feature>